<dbReference type="RefSeq" id="WP_285186262.1">
    <property type="nucleotide sequence ID" value="NZ_CP126981.1"/>
</dbReference>
<keyword evidence="2" id="KW-1185">Reference proteome</keyword>
<dbReference type="EMBL" id="CP126981">
    <property type="protein sequence ID" value="WIM86762.1"/>
    <property type="molecule type" value="Genomic_DNA"/>
</dbReference>
<protein>
    <submittedName>
        <fullName evidence="1">DUF5990 family protein</fullName>
    </submittedName>
</protein>
<dbReference type="InterPro" id="IPR046032">
    <property type="entry name" value="DUF5990"/>
</dbReference>
<dbReference type="Proteomes" id="UP001236585">
    <property type="component" value="Chromosome"/>
</dbReference>
<proteinExistence type="predicted"/>
<evidence type="ECO:0000313" key="2">
    <source>
        <dbReference type="Proteomes" id="UP001236585"/>
    </source>
</evidence>
<sequence length="146" mass="15509">MQIRIEGTQLPGRDCGSGDNFPGYANIHVGVQSKSPRDELVGVHRGDAASAAWTLDCSVDGDDIRGPQIHGRPGDRFIYLSWGTVDDAGHFAMFRRAKLMLAAVPAEVMTGALASGTLVGALGLTDTKGQPLCARVVPPNIHWSSR</sequence>
<evidence type="ECO:0000313" key="1">
    <source>
        <dbReference type="EMBL" id="WIM86762.1"/>
    </source>
</evidence>
<dbReference type="Pfam" id="PF19452">
    <property type="entry name" value="DUF5990"/>
    <property type="match status" value="1"/>
</dbReference>
<name>A0ABY8VTD9_9MYCO</name>
<organism evidence="1 2">
    <name type="scientific">Candidatus Mycobacterium wuenschmannii</name>
    <dbReference type="NCBI Taxonomy" id="3027808"/>
    <lineage>
        <taxon>Bacteria</taxon>
        <taxon>Bacillati</taxon>
        <taxon>Actinomycetota</taxon>
        <taxon>Actinomycetes</taxon>
        <taxon>Mycobacteriales</taxon>
        <taxon>Mycobacteriaceae</taxon>
        <taxon>Mycobacterium</taxon>
    </lineage>
</organism>
<accession>A0ABY8VTD9</accession>
<reference evidence="1 2" key="1">
    <citation type="journal article" date="2023" name="Microbiol. Resour. Announc.">
        <title>Complete Genome Sequence of Mycobacterium wuenschmanii, a novel Nontuberculous Mycobacterium Isolated from a captive population of Amazon Milk Frogs.</title>
        <authorList>
            <person name="Hicks J."/>
            <person name="Zeineldin M."/>
            <person name="Ward H."/>
            <person name="Wuenschmann A."/>
            <person name="Camp P."/>
            <person name="Farrell D."/>
            <person name="Lehman K."/>
            <person name="Thacker T."/>
            <person name="Cuthbert E."/>
        </authorList>
    </citation>
    <scope>NUCLEOTIDE SEQUENCE [LARGE SCALE GENOMIC DNA]</scope>
    <source>
        <strain evidence="1 2">Wuenschmanii</strain>
    </source>
</reference>
<gene>
    <name evidence="1" type="ORF">PT015_18000</name>
</gene>